<dbReference type="InterPro" id="IPR003586">
    <property type="entry name" value="Hint_dom_C"/>
</dbReference>
<dbReference type="Pfam" id="PF01844">
    <property type="entry name" value="HNH"/>
    <property type="match status" value="1"/>
</dbReference>
<dbReference type="PANTHER" id="PTHR34934:SF1">
    <property type="entry name" value="FLAVIN-DEPENDENT THYMIDYLATE SYNTHASE"/>
    <property type="match status" value="1"/>
</dbReference>
<feature type="domain" description="Hint" evidence="2">
    <location>
        <begin position="83"/>
        <end position="205"/>
    </location>
</feature>
<dbReference type="GO" id="GO:0003676">
    <property type="term" value="F:nucleic acid binding"/>
    <property type="evidence" value="ECO:0007669"/>
    <property type="project" value="InterPro"/>
</dbReference>
<dbReference type="PROSITE" id="PS50818">
    <property type="entry name" value="INTEIN_C_TER"/>
    <property type="match status" value="1"/>
</dbReference>
<dbReference type="Gene3D" id="2.170.16.10">
    <property type="entry name" value="Hedgehog/Intein (Hint) domain"/>
    <property type="match status" value="1"/>
</dbReference>
<organism evidence="3 4">
    <name type="scientific">Mycobacterium phage ZygoTaiga</name>
    <dbReference type="NCBI Taxonomy" id="1566994"/>
    <lineage>
        <taxon>Viruses</taxon>
        <taxon>Duplodnaviria</taxon>
        <taxon>Heunggongvirae</taxon>
        <taxon>Uroviricota</taxon>
        <taxon>Caudoviricetes</taxon>
        <taxon>Ceeclamvirinae</taxon>
        <taxon>Bixzunavirus</taxon>
        <taxon>Bixzunavirus Bxz1</taxon>
    </lineage>
</organism>
<dbReference type="SUPFAM" id="SSF51294">
    <property type="entry name" value="Hedgehog/intein (Hint) domain"/>
    <property type="match status" value="1"/>
</dbReference>
<dbReference type="InterPro" id="IPR003615">
    <property type="entry name" value="HNH_nuc"/>
</dbReference>
<dbReference type="Gene3D" id="1.10.30.50">
    <property type="match status" value="1"/>
</dbReference>
<dbReference type="InterPro" id="IPR002711">
    <property type="entry name" value="HNH"/>
</dbReference>
<dbReference type="GO" id="GO:0070402">
    <property type="term" value="F:NADPH binding"/>
    <property type="evidence" value="ECO:0007669"/>
    <property type="project" value="TreeGrafter"/>
</dbReference>
<dbReference type="CDD" id="cd00085">
    <property type="entry name" value="HNHc"/>
    <property type="match status" value="1"/>
</dbReference>
<dbReference type="PANTHER" id="PTHR34934">
    <property type="entry name" value="FLAVIN-DEPENDENT THYMIDYLATE SYNTHASE"/>
    <property type="match status" value="1"/>
</dbReference>
<dbReference type="GO" id="GO:0006231">
    <property type="term" value="P:dTMP biosynthetic process"/>
    <property type="evidence" value="ECO:0007669"/>
    <property type="project" value="InterPro"/>
</dbReference>
<accession>A0A0A0YRH2</accession>
<dbReference type="CDD" id="cd20175">
    <property type="entry name" value="ThyX"/>
    <property type="match status" value="1"/>
</dbReference>
<dbReference type="PROSITE" id="PS51331">
    <property type="entry name" value="THYX"/>
    <property type="match status" value="1"/>
</dbReference>
<dbReference type="InterPro" id="IPR003587">
    <property type="entry name" value="Hint_dom_N"/>
</dbReference>
<dbReference type="Pfam" id="PF02511">
    <property type="entry name" value="Thy1"/>
    <property type="match status" value="2"/>
</dbReference>
<dbReference type="EMBL" id="KM881426">
    <property type="protein sequence ID" value="AIX12769.1"/>
    <property type="molecule type" value="Genomic_DNA"/>
</dbReference>
<dbReference type="GO" id="GO:0004519">
    <property type="term" value="F:endonuclease activity"/>
    <property type="evidence" value="ECO:0007669"/>
    <property type="project" value="InterPro"/>
</dbReference>
<reference evidence="3 4" key="1">
    <citation type="submission" date="2014-10" db="EMBL/GenBank/DDBJ databases">
        <authorList>
            <person name="Aguirre C.A."/>
            <person name="Archer J.A."/>
            <person name="Bates T."/>
            <person name="Ion J.M."/>
            <person name="Krejcarek O.E."/>
            <person name="Mitchell C.L."/>
            <person name="Montgomery E.A."/>
            <person name="Soder N.A."/>
            <person name="Verduzco J.A."/>
            <person name="Scherer A.E."/>
            <person name="Westholm D.E."/>
            <person name="Serrano M.G."/>
            <person name="Buck G."/>
            <person name="Lee V."/>
            <person name="Wang Y."/>
            <person name="Carvalho R."/>
            <person name="Voegtly L."/>
            <person name="Shi R."/>
            <person name="Duckworth R."/>
            <person name="Johnson A."/>
            <person name="Loviza R."/>
            <person name="Walstead R."/>
            <person name="Shah Z."/>
            <person name="Kiflezghi M."/>
            <person name="Wade K."/>
            <person name="Anders K.R."/>
            <person name="Braun M.A."/>
            <person name="Delesalle V.A."/>
            <person name="Hughes L.E."/>
            <person name="Ware V.C."/>
            <person name="Bradley K.W."/>
            <person name="Barker L.P."/>
            <person name="Asai D.J."/>
            <person name="Bowman C.A."/>
            <person name="Russell D.A."/>
            <person name="Pope W.H."/>
            <person name="Jacobs-Sera D."/>
            <person name="Hendrix R.W."/>
            <person name="Hatfull G.F."/>
        </authorList>
    </citation>
    <scope>NUCLEOTIDE SEQUENCE [LARGE SCALE GENOMIC DNA]</scope>
</reference>
<dbReference type="InterPro" id="IPR003669">
    <property type="entry name" value="Thymidylate_synthase_ThyX"/>
</dbReference>
<dbReference type="InterPro" id="IPR030934">
    <property type="entry name" value="Intein_C"/>
</dbReference>
<feature type="domain" description="Hint" evidence="1">
    <location>
        <begin position="301"/>
        <end position="347"/>
    </location>
</feature>
<dbReference type="InterPro" id="IPR036844">
    <property type="entry name" value="Hint_dom_sf"/>
</dbReference>
<gene>
    <name evidence="3" type="ORF">PBI_ZYGOTAIGA_92</name>
</gene>
<dbReference type="GO" id="GO:0004799">
    <property type="term" value="F:thymidylate synthase activity"/>
    <property type="evidence" value="ECO:0007669"/>
    <property type="project" value="TreeGrafter"/>
</dbReference>
<sequence length="492" mass="55448">MLDIQFTDEIVVEVLDSNFSDSRVCVAARTSTAGAGADDSERYGLINALMRDRHGTPFEHMNATFRVTAPIFVWREHHRHRSGFCVAGDMRVPVGTEKNGRTKAIKDIYRDWHEGVPDSLGRNRKLPSCRNLATRTLNLDTGLVEAARMVDVYQSGVKPIIELRLETDARTVGTLRCTKDHQVWTPDGWVKAGDLQVGDKAGRIGLVAYGEAPKVYSKKLREGIGIWTSQQRHMIQDVDTCHRCGGIFAKGELELDHVVPVCESLKLALDEDNLSPICTPCHDVKSREETSRNYENRRQRAGGVRFERIVSIQEVGEEMTYDLEMPGPYHNFIANGWVVHNSYNEESGRYKQLDPVFYVPGETRPIAKVEGTRNMDYVLEKGTADQHALIANAMWATCSGAYRQYEAMLDAGIVREVARMVLPVNIMSTCIVTCNARSLMHFLSLRQRHNDARFPSKPQYEINLVANGYERLLAEEAPLVHRSYVENGRVAP</sequence>
<dbReference type="InterPro" id="IPR036098">
    <property type="entry name" value="Thymidylate_synthase_ThyX_sf"/>
</dbReference>
<dbReference type="SMART" id="SM00306">
    <property type="entry name" value="HintN"/>
    <property type="match status" value="1"/>
</dbReference>
<proteinExistence type="predicted"/>
<dbReference type="Gene3D" id="3.30.1360.170">
    <property type="match status" value="2"/>
</dbReference>
<evidence type="ECO:0000313" key="3">
    <source>
        <dbReference type="EMBL" id="AIX12769.1"/>
    </source>
</evidence>
<dbReference type="GO" id="GO:0050797">
    <property type="term" value="F:thymidylate synthase (FAD) activity"/>
    <property type="evidence" value="ECO:0007669"/>
    <property type="project" value="InterPro"/>
</dbReference>
<dbReference type="GO" id="GO:0008270">
    <property type="term" value="F:zinc ion binding"/>
    <property type="evidence" value="ECO:0007669"/>
    <property type="project" value="InterPro"/>
</dbReference>
<dbReference type="Proteomes" id="UP000223157">
    <property type="component" value="Genome"/>
</dbReference>
<evidence type="ECO:0000313" key="4">
    <source>
        <dbReference type="Proteomes" id="UP000223157"/>
    </source>
</evidence>
<evidence type="ECO:0000259" key="2">
    <source>
        <dbReference type="SMART" id="SM00306"/>
    </source>
</evidence>
<protein>
    <submittedName>
        <fullName evidence="3">ThyX-like thymidylate synthase</fullName>
    </submittedName>
</protein>
<dbReference type="NCBIfam" id="TIGR01443">
    <property type="entry name" value="intein_Cterm"/>
    <property type="match status" value="1"/>
</dbReference>
<dbReference type="SUPFAM" id="SSF69796">
    <property type="entry name" value="Thymidylate synthase-complementing protein Thy1"/>
    <property type="match status" value="2"/>
</dbReference>
<evidence type="ECO:0000259" key="1">
    <source>
        <dbReference type="SMART" id="SM00305"/>
    </source>
</evidence>
<dbReference type="GO" id="GO:0050660">
    <property type="term" value="F:flavin adenine dinucleotide binding"/>
    <property type="evidence" value="ECO:0007669"/>
    <property type="project" value="InterPro"/>
</dbReference>
<dbReference type="NCBIfam" id="TIGR02170">
    <property type="entry name" value="thyX"/>
    <property type="match status" value="1"/>
</dbReference>
<name>A0A0A0YRH2_9CAUD</name>
<dbReference type="SMART" id="SM00305">
    <property type="entry name" value="HintC"/>
    <property type="match status" value="1"/>
</dbReference>